<comment type="caution">
    <text evidence="1">The sequence shown here is derived from an EMBL/GenBank/DDBJ whole genome shotgun (WGS) entry which is preliminary data.</text>
</comment>
<protein>
    <submittedName>
        <fullName evidence="1">Uncharacterized protein</fullName>
    </submittedName>
</protein>
<feature type="non-terminal residue" evidence="1">
    <location>
        <position position="1"/>
    </location>
</feature>
<reference evidence="1 2" key="1">
    <citation type="submission" date="2017-11" db="EMBL/GenBank/DDBJ databases">
        <title>De novo assembly and phasing of dikaryotic genomes from two isolates of Puccinia coronata f. sp. avenae, the causal agent of oat crown rust.</title>
        <authorList>
            <person name="Miller M.E."/>
            <person name="Zhang Y."/>
            <person name="Omidvar V."/>
            <person name="Sperschneider J."/>
            <person name="Schwessinger B."/>
            <person name="Raley C."/>
            <person name="Palmer J.M."/>
            <person name="Garnica D."/>
            <person name="Upadhyaya N."/>
            <person name="Rathjen J."/>
            <person name="Taylor J.M."/>
            <person name="Park R.F."/>
            <person name="Dodds P.N."/>
            <person name="Hirsch C.D."/>
            <person name="Kianian S.F."/>
            <person name="Figueroa M."/>
        </authorList>
    </citation>
    <scope>NUCLEOTIDE SEQUENCE [LARGE SCALE GENOMIC DNA]</scope>
    <source>
        <strain evidence="1">12NC29</strain>
    </source>
</reference>
<organism evidence="1 2">
    <name type="scientific">Puccinia coronata f. sp. avenae</name>
    <dbReference type="NCBI Taxonomy" id="200324"/>
    <lineage>
        <taxon>Eukaryota</taxon>
        <taxon>Fungi</taxon>
        <taxon>Dikarya</taxon>
        <taxon>Basidiomycota</taxon>
        <taxon>Pucciniomycotina</taxon>
        <taxon>Pucciniomycetes</taxon>
        <taxon>Pucciniales</taxon>
        <taxon>Pucciniaceae</taxon>
        <taxon>Puccinia</taxon>
    </lineage>
</organism>
<dbReference type="EMBL" id="PGCJ01000036">
    <property type="protein sequence ID" value="PLW55166.1"/>
    <property type="molecule type" value="Genomic_DNA"/>
</dbReference>
<sequence>VNQAFRANAGVRVAPVNWVDVPMRTKVRFAYLRLGMFQCAPKCDLRIYDWRRLSTPCVQPMAMGRSGLQSIIKFSFFLDALWNISDAGPS</sequence>
<gene>
    <name evidence="1" type="ORF">PCANC_05253</name>
</gene>
<name>A0A2N5VYW4_9BASI</name>
<keyword evidence="2" id="KW-1185">Reference proteome</keyword>
<evidence type="ECO:0000313" key="2">
    <source>
        <dbReference type="Proteomes" id="UP000235388"/>
    </source>
</evidence>
<dbReference type="AlphaFoldDB" id="A0A2N5VYW4"/>
<accession>A0A2N5VYW4</accession>
<proteinExistence type="predicted"/>
<evidence type="ECO:0000313" key="1">
    <source>
        <dbReference type="EMBL" id="PLW55166.1"/>
    </source>
</evidence>
<dbReference type="Proteomes" id="UP000235388">
    <property type="component" value="Unassembled WGS sequence"/>
</dbReference>